<comment type="catalytic activity">
    <reaction evidence="1">
        <text>Endonucleolytic cleavage to 5'-phosphomonoester.</text>
        <dbReference type="EC" id="3.1.26.4"/>
    </reaction>
</comment>
<comment type="similarity">
    <text evidence="2">Belongs to the RNase H family.</text>
</comment>
<keyword evidence="5" id="KW-0479">Metal-binding</keyword>
<evidence type="ECO:0000256" key="6">
    <source>
        <dbReference type="ARBA" id="ARBA00022759"/>
    </source>
</evidence>
<keyword evidence="10" id="KW-1185">Reference proteome</keyword>
<dbReference type="InterPro" id="IPR012337">
    <property type="entry name" value="RNaseH-like_sf"/>
</dbReference>
<dbReference type="InterPro" id="IPR009027">
    <property type="entry name" value="Ribosomal_bL9/RNase_H1_N"/>
</dbReference>
<evidence type="ECO:0000259" key="8">
    <source>
        <dbReference type="PROSITE" id="PS50879"/>
    </source>
</evidence>
<keyword evidence="6" id="KW-0255">Endonuclease</keyword>
<dbReference type="Gene3D" id="3.40.970.10">
    <property type="entry name" value="Ribonuclease H1, N-terminal domain"/>
    <property type="match status" value="1"/>
</dbReference>
<dbReference type="PANTHER" id="PTHR10642">
    <property type="entry name" value="RIBONUCLEASE H1"/>
    <property type="match status" value="1"/>
</dbReference>
<keyword evidence="4" id="KW-0540">Nuclease</keyword>
<evidence type="ECO:0000256" key="1">
    <source>
        <dbReference type="ARBA" id="ARBA00000077"/>
    </source>
</evidence>
<accession>A0ABS3L7S6</accession>
<evidence type="ECO:0000256" key="4">
    <source>
        <dbReference type="ARBA" id="ARBA00022722"/>
    </source>
</evidence>
<evidence type="ECO:0000256" key="3">
    <source>
        <dbReference type="ARBA" id="ARBA00012180"/>
    </source>
</evidence>
<evidence type="ECO:0000313" key="10">
    <source>
        <dbReference type="Proteomes" id="UP000664601"/>
    </source>
</evidence>
<sequence>MAKFYGIRIGRKPGVYTTWSEAQKQVSGFKGSIFKSFPTREEAENFVNMSTEDTPTLPNEYQAYVDGSFNKGRQQYGSGVVILKGDQIIEELSFGGNDPKYVSSYQIAGEVFACIEAVKWAKANKVDKIKIYYDYQGIASWAEKQWAANAPIAQAYVALFDELTQDMTVRFVKVKGHSGDRLNDLADELADKGTRINLA</sequence>
<keyword evidence="7" id="KW-0378">Hydrolase</keyword>
<dbReference type="RefSeq" id="WP_207672621.1">
    <property type="nucleotide sequence ID" value="NZ_JAFREM010000010.1"/>
</dbReference>
<name>A0ABS3L7S6_9ENTE</name>
<dbReference type="InterPro" id="IPR002156">
    <property type="entry name" value="RNaseH_domain"/>
</dbReference>
<dbReference type="Proteomes" id="UP000664601">
    <property type="component" value="Unassembled WGS sequence"/>
</dbReference>
<dbReference type="SUPFAM" id="SSF53098">
    <property type="entry name" value="Ribonuclease H-like"/>
    <property type="match status" value="1"/>
</dbReference>
<feature type="domain" description="RNase H type-1" evidence="8">
    <location>
        <begin position="57"/>
        <end position="195"/>
    </location>
</feature>
<dbReference type="EC" id="3.1.26.4" evidence="3"/>
<evidence type="ECO:0000256" key="7">
    <source>
        <dbReference type="ARBA" id="ARBA00022801"/>
    </source>
</evidence>
<dbReference type="CDD" id="cd09277">
    <property type="entry name" value="RNase_HI_bacteria_like"/>
    <property type="match status" value="1"/>
</dbReference>
<organism evidence="9 10">
    <name type="scientific">Candidatus Enterococcus moelleringii</name>
    <dbReference type="NCBI Taxonomy" id="2815325"/>
    <lineage>
        <taxon>Bacteria</taxon>
        <taxon>Bacillati</taxon>
        <taxon>Bacillota</taxon>
        <taxon>Bacilli</taxon>
        <taxon>Lactobacillales</taxon>
        <taxon>Enterococcaceae</taxon>
        <taxon>Enterococcus</taxon>
    </lineage>
</organism>
<protein>
    <recommendedName>
        <fullName evidence="3">ribonuclease H</fullName>
        <ecNumber evidence="3">3.1.26.4</ecNumber>
    </recommendedName>
</protein>
<proteinExistence type="inferred from homology"/>
<dbReference type="PROSITE" id="PS50879">
    <property type="entry name" value="RNASE_H_1"/>
    <property type="match status" value="1"/>
</dbReference>
<dbReference type="InterPro" id="IPR011320">
    <property type="entry name" value="RNase_H1_N"/>
</dbReference>
<evidence type="ECO:0000313" key="9">
    <source>
        <dbReference type="EMBL" id="MBO1305681.1"/>
    </source>
</evidence>
<dbReference type="EMBL" id="JAFREM010000010">
    <property type="protein sequence ID" value="MBO1305681.1"/>
    <property type="molecule type" value="Genomic_DNA"/>
</dbReference>
<dbReference type="Gene3D" id="3.30.420.10">
    <property type="entry name" value="Ribonuclease H-like superfamily/Ribonuclease H"/>
    <property type="match status" value="1"/>
</dbReference>
<reference evidence="9 10" key="1">
    <citation type="submission" date="2021-03" db="EMBL/GenBank/DDBJ databases">
        <title>Enterococcal diversity collection.</title>
        <authorList>
            <person name="Gilmore M.S."/>
            <person name="Schwartzman J."/>
            <person name="Van Tyne D."/>
            <person name="Martin M."/>
            <person name="Earl A.M."/>
            <person name="Manson A.L."/>
            <person name="Straub T."/>
            <person name="Salamzade R."/>
            <person name="Saavedra J."/>
            <person name="Lebreton F."/>
            <person name="Prichula J."/>
            <person name="Schaufler K."/>
            <person name="Gaca A."/>
            <person name="Sgardioli B."/>
            <person name="Wagenaar J."/>
            <person name="Strong T."/>
        </authorList>
    </citation>
    <scope>NUCLEOTIDE SEQUENCE [LARGE SCALE GENOMIC DNA]</scope>
    <source>
        <strain evidence="9 10">669A</strain>
    </source>
</reference>
<dbReference type="InterPro" id="IPR050092">
    <property type="entry name" value="RNase_H"/>
</dbReference>
<dbReference type="SUPFAM" id="SSF55658">
    <property type="entry name" value="L9 N-domain-like"/>
    <property type="match status" value="1"/>
</dbReference>
<dbReference type="Pfam" id="PF00075">
    <property type="entry name" value="RNase_H"/>
    <property type="match status" value="1"/>
</dbReference>
<dbReference type="InterPro" id="IPR037056">
    <property type="entry name" value="RNase_H1_N_sf"/>
</dbReference>
<evidence type="ECO:0000256" key="5">
    <source>
        <dbReference type="ARBA" id="ARBA00022723"/>
    </source>
</evidence>
<dbReference type="InterPro" id="IPR036397">
    <property type="entry name" value="RNaseH_sf"/>
</dbReference>
<comment type="caution">
    <text evidence="9">The sequence shown here is derived from an EMBL/GenBank/DDBJ whole genome shotgun (WGS) entry which is preliminary data.</text>
</comment>
<evidence type="ECO:0000256" key="2">
    <source>
        <dbReference type="ARBA" id="ARBA00005300"/>
    </source>
</evidence>
<dbReference type="Pfam" id="PF01693">
    <property type="entry name" value="Cauli_VI"/>
    <property type="match status" value="1"/>
</dbReference>
<dbReference type="PANTHER" id="PTHR10642:SF26">
    <property type="entry name" value="RIBONUCLEASE H1"/>
    <property type="match status" value="1"/>
</dbReference>
<gene>
    <name evidence="9" type="ORF">JZO70_05895</name>
</gene>